<evidence type="ECO:0000259" key="1">
    <source>
        <dbReference type="PROSITE" id="PS50181"/>
    </source>
</evidence>
<feature type="domain" description="F-box" evidence="1">
    <location>
        <begin position="14"/>
        <end position="67"/>
    </location>
</feature>
<protein>
    <recommendedName>
        <fullName evidence="1">F-box domain-containing protein</fullName>
    </recommendedName>
</protein>
<dbReference type="AlphaFoldDB" id="A0AAU9NTK1"/>
<keyword evidence="3" id="KW-1185">Reference proteome</keyword>
<dbReference type="SUPFAM" id="SSF81383">
    <property type="entry name" value="F-box domain"/>
    <property type="match status" value="1"/>
</dbReference>
<dbReference type="CDD" id="cd22160">
    <property type="entry name" value="F-box_AtFBL13-like"/>
    <property type="match status" value="1"/>
</dbReference>
<comment type="caution">
    <text evidence="2">The sequence shown here is derived from an EMBL/GenBank/DDBJ whole genome shotgun (WGS) entry which is preliminary data.</text>
</comment>
<dbReference type="InterPro" id="IPR001810">
    <property type="entry name" value="F-box_dom"/>
</dbReference>
<reference evidence="2 3" key="1">
    <citation type="submission" date="2022-01" db="EMBL/GenBank/DDBJ databases">
        <authorList>
            <person name="Xiong W."/>
            <person name="Schranz E."/>
        </authorList>
    </citation>
    <scope>NUCLEOTIDE SEQUENCE [LARGE SCALE GENOMIC DNA]</scope>
</reference>
<sequence>MEKNIRRAVSCGDEDRISNLPEHLIDSILERLPFEDAVKTSIISKKWRYRWTTMRALIFDEQFFKKVAKKGAFGCNGFIRIIYKVMILHKVPILKFHLHIPNIYLDSLQEVDQWMLLLSRNGVTELVLKNLNRRYELPSYLFSCLDLIMLDLQNCFYKPPLEFEGFLNLEELILKHIDFGARLCETKINLPQLKKLSLHTCTNAYNFNIKATKLQYLTVVASPDAMLLQLIMDSPCVSVAVIALQKPIQDFVRVEKMNLATMLSNLPRVKDLYIDKHFLKFLVAEKIPKLLPCVISSLKRLWLLRFQLSDLHQLHGALCLLRNSPNLETLYMIHMQEPRVNVGLATNHLVSPNCLDFTLDQLQTIEIRSLVGSKAELFL</sequence>
<dbReference type="PANTHER" id="PTHR31639:SF333">
    <property type="entry name" value="F-BOX DOMAIN, FBD DOMAIN, LEUCINE-RICH REPEAT DOMAIN, L DOMAIN-LIKE PROTEIN-RELATED"/>
    <property type="match status" value="1"/>
</dbReference>
<dbReference type="SUPFAM" id="SSF52047">
    <property type="entry name" value="RNI-like"/>
    <property type="match status" value="1"/>
</dbReference>
<dbReference type="InterPro" id="IPR053781">
    <property type="entry name" value="F-box_AtFBL13-like"/>
</dbReference>
<name>A0AAU9NTK1_9ASTR</name>
<evidence type="ECO:0000313" key="2">
    <source>
        <dbReference type="EMBL" id="CAH1441152.1"/>
    </source>
</evidence>
<evidence type="ECO:0000313" key="3">
    <source>
        <dbReference type="Proteomes" id="UP001157418"/>
    </source>
</evidence>
<dbReference type="Gene3D" id="3.80.10.10">
    <property type="entry name" value="Ribonuclease Inhibitor"/>
    <property type="match status" value="1"/>
</dbReference>
<dbReference type="InterPro" id="IPR032675">
    <property type="entry name" value="LRR_dom_sf"/>
</dbReference>
<accession>A0AAU9NTK1</accession>
<dbReference type="EMBL" id="CAKMRJ010005412">
    <property type="protein sequence ID" value="CAH1441152.1"/>
    <property type="molecule type" value="Genomic_DNA"/>
</dbReference>
<dbReference type="InterPro" id="IPR036047">
    <property type="entry name" value="F-box-like_dom_sf"/>
</dbReference>
<proteinExistence type="predicted"/>
<gene>
    <name evidence="2" type="ORF">LVIROSA_LOCUS27237</name>
</gene>
<dbReference type="Pfam" id="PF00646">
    <property type="entry name" value="F-box"/>
    <property type="match status" value="1"/>
</dbReference>
<dbReference type="InterPro" id="IPR055411">
    <property type="entry name" value="LRR_FXL15/At3g58940/PEG3-like"/>
</dbReference>
<organism evidence="2 3">
    <name type="scientific">Lactuca virosa</name>
    <dbReference type="NCBI Taxonomy" id="75947"/>
    <lineage>
        <taxon>Eukaryota</taxon>
        <taxon>Viridiplantae</taxon>
        <taxon>Streptophyta</taxon>
        <taxon>Embryophyta</taxon>
        <taxon>Tracheophyta</taxon>
        <taxon>Spermatophyta</taxon>
        <taxon>Magnoliopsida</taxon>
        <taxon>eudicotyledons</taxon>
        <taxon>Gunneridae</taxon>
        <taxon>Pentapetalae</taxon>
        <taxon>asterids</taxon>
        <taxon>campanulids</taxon>
        <taxon>Asterales</taxon>
        <taxon>Asteraceae</taxon>
        <taxon>Cichorioideae</taxon>
        <taxon>Cichorieae</taxon>
        <taxon>Lactucinae</taxon>
        <taxon>Lactuca</taxon>
    </lineage>
</organism>
<dbReference type="Pfam" id="PF24758">
    <property type="entry name" value="LRR_At5g56370"/>
    <property type="match status" value="1"/>
</dbReference>
<dbReference type="PROSITE" id="PS50181">
    <property type="entry name" value="FBOX"/>
    <property type="match status" value="1"/>
</dbReference>
<dbReference type="Proteomes" id="UP001157418">
    <property type="component" value="Unassembled WGS sequence"/>
</dbReference>
<dbReference type="PANTHER" id="PTHR31639">
    <property type="entry name" value="F-BOX PROTEIN-LIKE"/>
    <property type="match status" value="1"/>
</dbReference>